<evidence type="ECO:0000313" key="8">
    <source>
        <dbReference type="EMBL" id="QGZ95608.1"/>
    </source>
</evidence>
<name>A0A6I6MQC3_9CAUL</name>
<feature type="transmembrane region" description="Helical" evidence="6">
    <location>
        <begin position="99"/>
        <end position="118"/>
    </location>
</feature>
<dbReference type="Pfam" id="PF04039">
    <property type="entry name" value="MnhB"/>
    <property type="match status" value="1"/>
</dbReference>
<protein>
    <submittedName>
        <fullName evidence="8">Multisubunit Na+/H+ antiporter, MnhB subunit</fullName>
    </submittedName>
</protein>
<keyword evidence="3 6" id="KW-0812">Transmembrane</keyword>
<evidence type="ECO:0000256" key="6">
    <source>
        <dbReference type="SAM" id="Phobius"/>
    </source>
</evidence>
<evidence type="ECO:0000259" key="7">
    <source>
        <dbReference type="Pfam" id="PF04039"/>
    </source>
</evidence>
<dbReference type="InterPro" id="IPR007182">
    <property type="entry name" value="MnhB"/>
</dbReference>
<dbReference type="AlphaFoldDB" id="A0A6I6MQC3"/>
<reference evidence="9" key="1">
    <citation type="submission" date="2019-12" db="EMBL/GenBank/DDBJ databases">
        <title>Complete genome of Terracaulis silvestris 0127_4.</title>
        <authorList>
            <person name="Vieira S."/>
            <person name="Riedel T."/>
            <person name="Sproer C."/>
            <person name="Pascual J."/>
            <person name="Boedeker C."/>
            <person name="Overmann J."/>
        </authorList>
    </citation>
    <scope>NUCLEOTIDE SEQUENCE [LARGE SCALE GENOMIC DNA]</scope>
    <source>
        <strain evidence="9">0127_4</strain>
    </source>
</reference>
<accession>A0A6I6MQC3</accession>
<evidence type="ECO:0000256" key="1">
    <source>
        <dbReference type="ARBA" id="ARBA00004651"/>
    </source>
</evidence>
<keyword evidence="5 6" id="KW-0472">Membrane</keyword>
<sequence>MKPGGHIVLAAATRFYAPIIVLAALLLLVLRLPGEGVGFVSGMILGLALAVHVLVFGAAASRAAFPPYLARVLLAGGLALAVVSAAAPRLEIAPQLGEAGVFVVTASGIALILAVLVGRAPTLRDEDS</sequence>
<comment type="subcellular location">
    <subcellularLocation>
        <location evidence="1">Cell membrane</location>
        <topology evidence="1">Multi-pass membrane protein</topology>
    </subcellularLocation>
</comment>
<keyword evidence="4 6" id="KW-1133">Transmembrane helix</keyword>
<evidence type="ECO:0000256" key="3">
    <source>
        <dbReference type="ARBA" id="ARBA00022692"/>
    </source>
</evidence>
<feature type="transmembrane region" description="Helical" evidence="6">
    <location>
        <begin position="36"/>
        <end position="56"/>
    </location>
</feature>
<evidence type="ECO:0000313" key="9">
    <source>
        <dbReference type="Proteomes" id="UP000431269"/>
    </source>
</evidence>
<gene>
    <name evidence="8" type="ORF">DSM104635_02458</name>
</gene>
<evidence type="ECO:0000256" key="2">
    <source>
        <dbReference type="ARBA" id="ARBA00022475"/>
    </source>
</evidence>
<feature type="transmembrane region" description="Helical" evidence="6">
    <location>
        <begin position="68"/>
        <end position="87"/>
    </location>
</feature>
<keyword evidence="9" id="KW-1185">Reference proteome</keyword>
<organism evidence="8 9">
    <name type="scientific">Terricaulis silvestris</name>
    <dbReference type="NCBI Taxonomy" id="2686094"/>
    <lineage>
        <taxon>Bacteria</taxon>
        <taxon>Pseudomonadati</taxon>
        <taxon>Pseudomonadota</taxon>
        <taxon>Alphaproteobacteria</taxon>
        <taxon>Caulobacterales</taxon>
        <taxon>Caulobacteraceae</taxon>
        <taxon>Terricaulis</taxon>
    </lineage>
</organism>
<dbReference type="RefSeq" id="WP_158766454.1">
    <property type="nucleotide sequence ID" value="NZ_CP047045.1"/>
</dbReference>
<keyword evidence="2" id="KW-1003">Cell membrane</keyword>
<evidence type="ECO:0000256" key="5">
    <source>
        <dbReference type="ARBA" id="ARBA00023136"/>
    </source>
</evidence>
<proteinExistence type="predicted"/>
<dbReference type="KEGG" id="tsv:DSM104635_02458"/>
<feature type="domain" description="Na+/H+ antiporter MnhB subunit-related protein" evidence="7">
    <location>
        <begin position="8"/>
        <end position="118"/>
    </location>
</feature>
<evidence type="ECO:0000256" key="4">
    <source>
        <dbReference type="ARBA" id="ARBA00022989"/>
    </source>
</evidence>
<dbReference type="EMBL" id="CP047045">
    <property type="protein sequence ID" value="QGZ95608.1"/>
    <property type="molecule type" value="Genomic_DNA"/>
</dbReference>
<dbReference type="GO" id="GO:0005886">
    <property type="term" value="C:plasma membrane"/>
    <property type="evidence" value="ECO:0007669"/>
    <property type="project" value="UniProtKB-SubCell"/>
</dbReference>
<feature type="transmembrane region" description="Helical" evidence="6">
    <location>
        <begin position="7"/>
        <end position="30"/>
    </location>
</feature>
<dbReference type="Proteomes" id="UP000431269">
    <property type="component" value="Chromosome"/>
</dbReference>